<dbReference type="EMBL" id="CP050177">
    <property type="protein sequence ID" value="QIQ01786.1"/>
    <property type="molecule type" value="Genomic_DNA"/>
</dbReference>
<feature type="compositionally biased region" description="Gly residues" evidence="1">
    <location>
        <begin position="213"/>
        <end position="231"/>
    </location>
</feature>
<feature type="domain" description="A-factor biosynthesis hotdog" evidence="2">
    <location>
        <begin position="26"/>
        <end position="156"/>
    </location>
</feature>
<accession>A0A6G9GUN6</accession>
<evidence type="ECO:0000259" key="2">
    <source>
        <dbReference type="Pfam" id="PF03756"/>
    </source>
</evidence>
<organism evidence="3 4">
    <name type="scientific">Streptomyces liangshanensis</name>
    <dbReference type="NCBI Taxonomy" id="2717324"/>
    <lineage>
        <taxon>Bacteria</taxon>
        <taxon>Bacillati</taxon>
        <taxon>Actinomycetota</taxon>
        <taxon>Actinomycetes</taxon>
        <taxon>Kitasatosporales</taxon>
        <taxon>Streptomycetaceae</taxon>
        <taxon>Streptomyces</taxon>
    </lineage>
</organism>
<evidence type="ECO:0000313" key="3">
    <source>
        <dbReference type="EMBL" id="QIQ01786.1"/>
    </source>
</evidence>
<evidence type="ECO:0000256" key="1">
    <source>
        <dbReference type="SAM" id="MobiDB-lite"/>
    </source>
</evidence>
<keyword evidence="4" id="KW-1185">Reference proteome</keyword>
<name>A0A6G9GUN6_9ACTN</name>
<dbReference type="NCBIfam" id="NF041195">
    <property type="entry name" value="ScbA_BarX_GamBu"/>
    <property type="match status" value="1"/>
</dbReference>
<evidence type="ECO:0000313" key="4">
    <source>
        <dbReference type="Proteomes" id="UP000501179"/>
    </source>
</evidence>
<dbReference type="KEGG" id="slia:HA039_05325"/>
<reference evidence="3 4" key="1">
    <citation type="submission" date="2020-03" db="EMBL/GenBank/DDBJ databases">
        <title>A novel species.</title>
        <authorList>
            <person name="Gao J."/>
        </authorList>
    </citation>
    <scope>NUCLEOTIDE SEQUENCE [LARGE SCALE GENOMIC DNA]</scope>
    <source>
        <strain evidence="3 4">QMT-12</strain>
    </source>
</reference>
<dbReference type="AlphaFoldDB" id="A0A6G9GUN6"/>
<dbReference type="GO" id="GO:0016740">
    <property type="term" value="F:transferase activity"/>
    <property type="evidence" value="ECO:0007669"/>
    <property type="project" value="InterPro"/>
</dbReference>
<sequence>MMDLFDELGGDTGPLSWSRTVPRETVHRASVAEVLLTDVRRVGDGRFEAAACWPRSHPTFPRGGGTDLHSPLMIVETLRQLGIYLPLRHYGVAADARLLITDLFFRLDPAAEPRAAFGATEVTCLATVGGVRRGPDGAVTGLRLEVEFLAGGRAFALAGGGARFLDAGQYAAVRADRAGAVAPGAAGAGRRRPDAGTVGAHAPHDVVVAHGAGADGAGPDGAGTGPDGAGGPRPHDVLLVEPADPRHPFFFDHASDHVPGMVLLEAARQAAARQSGGTLLRPTAGRLKAARFTEFDPPARILCVPHHSTCVFRVLQGGEQKAFGTLHYR</sequence>
<proteinExistence type="predicted"/>
<feature type="domain" description="A-factor biosynthesis hotdog" evidence="2">
    <location>
        <begin position="244"/>
        <end position="271"/>
    </location>
</feature>
<protein>
    <submittedName>
        <fullName evidence="3">A-factor biosynthesis protein</fullName>
    </submittedName>
</protein>
<dbReference type="Proteomes" id="UP000501179">
    <property type="component" value="Chromosome"/>
</dbReference>
<dbReference type="RefSeq" id="WP_167024494.1">
    <property type="nucleotide sequence ID" value="NZ_CP050177.1"/>
</dbReference>
<feature type="region of interest" description="Disordered" evidence="1">
    <location>
        <begin position="212"/>
        <end position="232"/>
    </location>
</feature>
<dbReference type="InterPro" id="IPR047757">
    <property type="entry name" value="AfsA-like"/>
</dbReference>
<dbReference type="InterPro" id="IPR005509">
    <property type="entry name" value="AfsA_hotdog_dom"/>
</dbReference>
<gene>
    <name evidence="3" type="ORF">HA039_05325</name>
</gene>
<dbReference type="Pfam" id="PF03756">
    <property type="entry name" value="AfsA"/>
    <property type="match status" value="2"/>
</dbReference>